<evidence type="ECO:0000313" key="1">
    <source>
        <dbReference type="EMBL" id="KAB3526780.1"/>
    </source>
</evidence>
<dbReference type="InterPro" id="IPR032710">
    <property type="entry name" value="NTF2-like_dom_sf"/>
</dbReference>
<dbReference type="OrthoDB" id="7451095at2"/>
<dbReference type="Proteomes" id="UP000465601">
    <property type="component" value="Unassembled WGS sequence"/>
</dbReference>
<dbReference type="EMBL" id="WBZB01000048">
    <property type="protein sequence ID" value="KAB3526780.1"/>
    <property type="molecule type" value="Genomic_DNA"/>
</dbReference>
<reference evidence="1 2" key="1">
    <citation type="submission" date="2019-10" db="EMBL/GenBank/DDBJ databases">
        <title>Alkaliphilus serpentinus sp. nov. and Alkaliphilus pronyensis sp. nov., two novel anaerobic alkaliphilic species isolated from the serpentinized-hosted hydrothermal field of the Prony Bay (New Caledonia).</title>
        <authorList>
            <person name="Postec A."/>
        </authorList>
    </citation>
    <scope>NUCLEOTIDE SEQUENCE [LARGE SCALE GENOMIC DNA]</scope>
    <source>
        <strain evidence="1 2">LacT</strain>
    </source>
</reference>
<dbReference type="SUPFAM" id="SSF54427">
    <property type="entry name" value="NTF2-like"/>
    <property type="match status" value="1"/>
</dbReference>
<proteinExistence type="predicted"/>
<dbReference type="AlphaFoldDB" id="A0A833M772"/>
<accession>A0A833M772</accession>
<keyword evidence="2" id="KW-1185">Reference proteome</keyword>
<name>A0A833M772_9FIRM</name>
<comment type="caution">
    <text evidence="1">The sequence shown here is derived from an EMBL/GenBank/DDBJ whole genome shotgun (WGS) entry which is preliminary data.</text>
</comment>
<organism evidence="1 2">
    <name type="scientific">Alkaliphilus serpentinus</name>
    <dbReference type="NCBI Taxonomy" id="1482731"/>
    <lineage>
        <taxon>Bacteria</taxon>
        <taxon>Bacillati</taxon>
        <taxon>Bacillota</taxon>
        <taxon>Clostridia</taxon>
        <taxon>Peptostreptococcales</taxon>
        <taxon>Natronincolaceae</taxon>
        <taxon>Alkaliphilus</taxon>
    </lineage>
</organism>
<evidence type="ECO:0000313" key="2">
    <source>
        <dbReference type="Proteomes" id="UP000465601"/>
    </source>
</evidence>
<dbReference type="Gene3D" id="3.10.450.50">
    <property type="match status" value="1"/>
</dbReference>
<gene>
    <name evidence="1" type="ORF">F8153_13455</name>
</gene>
<protein>
    <submittedName>
        <fullName evidence="1">Nuclear transport factor 2 family protein</fullName>
    </submittedName>
</protein>
<sequence length="31" mass="3945">MKFIDYCNLLKIEGEWCIFNKIWFTEVFKER</sequence>